<dbReference type="AlphaFoldDB" id="A0A1G9LUX4"/>
<dbReference type="OrthoDB" id="1030389at2"/>
<name>A0A1G9LUX4_9ACTN</name>
<dbReference type="RefSeq" id="WP_093252385.1">
    <property type="nucleotide sequence ID" value="NZ_FNGP01000004.1"/>
</dbReference>
<protein>
    <submittedName>
        <fullName evidence="1">Uncharacterized protein</fullName>
    </submittedName>
</protein>
<keyword evidence="2" id="KW-1185">Reference proteome</keyword>
<evidence type="ECO:0000313" key="2">
    <source>
        <dbReference type="Proteomes" id="UP000199475"/>
    </source>
</evidence>
<evidence type="ECO:0000313" key="1">
    <source>
        <dbReference type="EMBL" id="SDL65748.1"/>
    </source>
</evidence>
<organism evidence="1 2">
    <name type="scientific">Tessaracoccus oleiagri</name>
    <dbReference type="NCBI Taxonomy" id="686624"/>
    <lineage>
        <taxon>Bacteria</taxon>
        <taxon>Bacillati</taxon>
        <taxon>Actinomycetota</taxon>
        <taxon>Actinomycetes</taxon>
        <taxon>Propionibacteriales</taxon>
        <taxon>Propionibacteriaceae</taxon>
        <taxon>Tessaracoccus</taxon>
    </lineage>
</organism>
<dbReference type="STRING" id="686624.SAMN04488242_2345"/>
<accession>A0A1G9LUX4</accession>
<proteinExistence type="predicted"/>
<reference evidence="1 2" key="1">
    <citation type="submission" date="2016-10" db="EMBL/GenBank/DDBJ databases">
        <authorList>
            <person name="de Groot N.N."/>
        </authorList>
    </citation>
    <scope>NUCLEOTIDE SEQUENCE [LARGE SCALE GENOMIC DNA]</scope>
    <source>
        <strain evidence="1 2">CGMCC 1.9159</strain>
    </source>
</reference>
<dbReference type="EMBL" id="FNGP01000004">
    <property type="protein sequence ID" value="SDL65748.1"/>
    <property type="molecule type" value="Genomic_DNA"/>
</dbReference>
<dbReference type="Proteomes" id="UP000199475">
    <property type="component" value="Unassembled WGS sequence"/>
</dbReference>
<gene>
    <name evidence="1" type="ORF">SAMN04488242_2345</name>
</gene>
<sequence length="108" mass="11713">MLTTNTSVLTRRVRIDDDYVTLPYEAGWASEAVFFVQVEGAHPDLRLTAEVSPDGINWLPRGASVVMAESVAMAEVPMMNFGNWLRLTIIGATAAAGARVLVHLNLKG</sequence>